<name>A0A844AXS1_9RHOB</name>
<dbReference type="GO" id="GO:0007165">
    <property type="term" value="P:signal transduction"/>
    <property type="evidence" value="ECO:0007669"/>
    <property type="project" value="UniProtKB-KW"/>
</dbReference>
<dbReference type="InterPro" id="IPR035965">
    <property type="entry name" value="PAS-like_dom_sf"/>
</dbReference>
<dbReference type="PROSITE" id="PS50113">
    <property type="entry name" value="PAC"/>
    <property type="match status" value="1"/>
</dbReference>
<evidence type="ECO:0000313" key="8">
    <source>
        <dbReference type="EMBL" id="MQY44378.1"/>
    </source>
</evidence>
<dbReference type="PANTHER" id="PTHR43531:SF11">
    <property type="entry name" value="METHYL-ACCEPTING CHEMOTAXIS PROTEIN 3"/>
    <property type="match status" value="1"/>
</dbReference>
<dbReference type="CDD" id="cd11386">
    <property type="entry name" value="MCP_signal"/>
    <property type="match status" value="1"/>
</dbReference>
<dbReference type="Pfam" id="PF08447">
    <property type="entry name" value="PAS_3"/>
    <property type="match status" value="1"/>
</dbReference>
<dbReference type="SMART" id="SM00086">
    <property type="entry name" value="PAC"/>
    <property type="match status" value="1"/>
</dbReference>
<dbReference type="PANTHER" id="PTHR43531">
    <property type="entry name" value="PROTEIN ICFG"/>
    <property type="match status" value="1"/>
</dbReference>
<dbReference type="Pfam" id="PF00015">
    <property type="entry name" value="MCPsignal"/>
    <property type="match status" value="1"/>
</dbReference>
<reference evidence="8 9" key="1">
    <citation type="submission" date="2019-10" db="EMBL/GenBank/DDBJ databases">
        <title>Epibacterium sp. nov., isolated from seawater.</title>
        <authorList>
            <person name="Zhang X."/>
            <person name="Li N."/>
        </authorList>
    </citation>
    <scope>NUCLEOTIDE SEQUENCE [LARGE SCALE GENOMIC DNA]</scope>
    <source>
        <strain evidence="8 9">SM1969</strain>
    </source>
</reference>
<dbReference type="SMART" id="SM00283">
    <property type="entry name" value="MA"/>
    <property type="match status" value="1"/>
</dbReference>
<dbReference type="PRINTS" id="PR00260">
    <property type="entry name" value="CHEMTRNSDUCR"/>
</dbReference>
<dbReference type="GO" id="GO:0006935">
    <property type="term" value="P:chemotaxis"/>
    <property type="evidence" value="ECO:0007669"/>
    <property type="project" value="UniProtKB-KW"/>
</dbReference>
<evidence type="ECO:0000256" key="4">
    <source>
        <dbReference type="PROSITE-ProRule" id="PRU00284"/>
    </source>
</evidence>
<dbReference type="InterPro" id="IPR003660">
    <property type="entry name" value="HAMP_dom"/>
</dbReference>
<dbReference type="SUPFAM" id="SSF55785">
    <property type="entry name" value="PYP-like sensor domain (PAS domain)"/>
    <property type="match status" value="1"/>
</dbReference>
<comment type="similarity">
    <text evidence="3">Belongs to the methyl-accepting chemotaxis (MCP) protein family.</text>
</comment>
<dbReference type="InterPro" id="IPR051310">
    <property type="entry name" value="MCP_chemotaxis"/>
</dbReference>
<feature type="domain" description="PAC" evidence="6">
    <location>
        <begin position="90"/>
        <end position="142"/>
    </location>
</feature>
<feature type="domain" description="HAMP" evidence="7">
    <location>
        <begin position="137"/>
        <end position="183"/>
    </location>
</feature>
<dbReference type="EMBL" id="WIXK01000015">
    <property type="protein sequence ID" value="MQY44378.1"/>
    <property type="molecule type" value="Genomic_DNA"/>
</dbReference>
<dbReference type="FunFam" id="1.10.287.950:FF:000001">
    <property type="entry name" value="Methyl-accepting chemotaxis sensory transducer"/>
    <property type="match status" value="1"/>
</dbReference>
<dbReference type="InterPro" id="IPR001610">
    <property type="entry name" value="PAC"/>
</dbReference>
<dbReference type="NCBIfam" id="TIGR00229">
    <property type="entry name" value="sensory_box"/>
    <property type="match status" value="1"/>
</dbReference>
<evidence type="ECO:0000259" key="6">
    <source>
        <dbReference type="PROSITE" id="PS50113"/>
    </source>
</evidence>
<gene>
    <name evidence="8" type="ORF">GG681_17180</name>
</gene>
<keyword evidence="9" id="KW-1185">Reference proteome</keyword>
<dbReference type="InterPro" id="IPR000700">
    <property type="entry name" value="PAS-assoc_C"/>
</dbReference>
<evidence type="ECO:0000259" key="5">
    <source>
        <dbReference type="PROSITE" id="PS50111"/>
    </source>
</evidence>
<dbReference type="CDD" id="cd06225">
    <property type="entry name" value="HAMP"/>
    <property type="match status" value="1"/>
</dbReference>
<dbReference type="GO" id="GO:0004888">
    <property type="term" value="F:transmembrane signaling receptor activity"/>
    <property type="evidence" value="ECO:0007669"/>
    <property type="project" value="InterPro"/>
</dbReference>
<keyword evidence="2" id="KW-0145">Chemotaxis</keyword>
<evidence type="ECO:0000256" key="2">
    <source>
        <dbReference type="ARBA" id="ARBA00022500"/>
    </source>
</evidence>
<keyword evidence="4" id="KW-0807">Transducer</keyword>
<dbReference type="Gene3D" id="3.30.450.20">
    <property type="entry name" value="PAS domain"/>
    <property type="match status" value="1"/>
</dbReference>
<dbReference type="GO" id="GO:0016020">
    <property type="term" value="C:membrane"/>
    <property type="evidence" value="ECO:0007669"/>
    <property type="project" value="UniProtKB-SubCell"/>
</dbReference>
<feature type="domain" description="Methyl-accepting transducer" evidence="5">
    <location>
        <begin position="188"/>
        <end position="417"/>
    </location>
</feature>
<dbReference type="InterPro" id="IPR004089">
    <property type="entry name" value="MCPsignal_dom"/>
</dbReference>
<sequence>MFFKSKKNTENATLDETNKAILAMIDRTQATIQFRPDGTILEANQNFLDALGYTLEEIRGQHHSMFVYKAFATSDQYRTFWADLAAGKDFTDQFPRVRKDGSVIWIQATYAPIFDGDGKVERVAKIASDITDRKEGLATISEGLKALSEGNLDHRIEASHIRDVADLGKAFNDSVEQLQQTMGTVSTVSEAVQRTSNEISQSSGDLAHRTESQAATLEETAAAIEELTATVRSSAEGARQVEDIVRTEQQKATESGEIVTNAISAMSEIEQSSDKIANIISVIDDIAFQTNLLALNAGVEAARAGEAGRGFAVVASEVRALAQRSSDAAGEIKKLISDSNRQVSNGVDLVGQAGTALHQIIESVSAISTHVSNIAQGAEEQATTLNEVNSGMTELDKVTQQNAAMVQESTAAAQTLNNDAARLGQQVAMFTGKGGAQVTSFQQPAVAAAPEPAPAPTAHGDFDTAVGWDDF</sequence>
<dbReference type="RefSeq" id="WP_328593437.1">
    <property type="nucleotide sequence ID" value="NZ_WIXK01000015.1"/>
</dbReference>
<dbReference type="PROSITE" id="PS50111">
    <property type="entry name" value="CHEMOTAXIS_TRANSDUC_2"/>
    <property type="match status" value="1"/>
</dbReference>
<protein>
    <submittedName>
        <fullName evidence="8">PAS domain S-box protein</fullName>
    </submittedName>
</protein>
<dbReference type="PROSITE" id="PS50885">
    <property type="entry name" value="HAMP"/>
    <property type="match status" value="1"/>
</dbReference>
<evidence type="ECO:0000259" key="7">
    <source>
        <dbReference type="PROSITE" id="PS50885"/>
    </source>
</evidence>
<organism evidence="8 9">
    <name type="scientific">Tritonibacter aquimaris</name>
    <dbReference type="NCBI Taxonomy" id="2663379"/>
    <lineage>
        <taxon>Bacteria</taxon>
        <taxon>Pseudomonadati</taxon>
        <taxon>Pseudomonadota</taxon>
        <taxon>Alphaproteobacteria</taxon>
        <taxon>Rhodobacterales</taxon>
        <taxon>Paracoccaceae</taxon>
        <taxon>Tritonibacter</taxon>
    </lineage>
</organism>
<dbReference type="Pfam" id="PF00672">
    <property type="entry name" value="HAMP"/>
    <property type="match status" value="1"/>
</dbReference>
<dbReference type="Gene3D" id="1.10.287.950">
    <property type="entry name" value="Methyl-accepting chemotaxis protein"/>
    <property type="match status" value="1"/>
</dbReference>
<evidence type="ECO:0000313" key="9">
    <source>
        <dbReference type="Proteomes" id="UP000436694"/>
    </source>
</evidence>
<dbReference type="InterPro" id="IPR004090">
    <property type="entry name" value="Chemotax_Me-accpt_rcpt"/>
</dbReference>
<dbReference type="InterPro" id="IPR000014">
    <property type="entry name" value="PAS"/>
</dbReference>
<dbReference type="AlphaFoldDB" id="A0A844AXS1"/>
<comment type="subcellular location">
    <subcellularLocation>
        <location evidence="1">Membrane</location>
    </subcellularLocation>
</comment>
<dbReference type="InterPro" id="IPR013655">
    <property type="entry name" value="PAS_fold_3"/>
</dbReference>
<dbReference type="SUPFAM" id="SSF58104">
    <property type="entry name" value="Methyl-accepting chemotaxis protein (MCP) signaling domain"/>
    <property type="match status" value="1"/>
</dbReference>
<comment type="caution">
    <text evidence="8">The sequence shown here is derived from an EMBL/GenBank/DDBJ whole genome shotgun (WGS) entry which is preliminary data.</text>
</comment>
<evidence type="ECO:0000256" key="1">
    <source>
        <dbReference type="ARBA" id="ARBA00004370"/>
    </source>
</evidence>
<proteinExistence type="inferred from homology"/>
<dbReference type="CDD" id="cd00130">
    <property type="entry name" value="PAS"/>
    <property type="match status" value="1"/>
</dbReference>
<dbReference type="Proteomes" id="UP000436694">
    <property type="component" value="Unassembled WGS sequence"/>
</dbReference>
<accession>A0A844AXS1</accession>
<evidence type="ECO:0000256" key="3">
    <source>
        <dbReference type="ARBA" id="ARBA00029447"/>
    </source>
</evidence>